<dbReference type="KEGG" id="dor:Desor_3442"/>
<dbReference type="PATRIC" id="fig|768706.3.peg.3468"/>
<feature type="compositionally biased region" description="Polar residues" evidence="1">
    <location>
        <begin position="17"/>
        <end position="26"/>
    </location>
</feature>
<reference evidence="3" key="1">
    <citation type="submission" date="2011-11" db="EMBL/GenBank/DDBJ databases">
        <title>Complete sequence of Desulfosporosinus orientis DSM 765.</title>
        <authorList>
            <person name="Lucas S."/>
            <person name="Han J."/>
            <person name="Lapidus A."/>
            <person name="Cheng J.-F."/>
            <person name="Goodwin L."/>
            <person name="Pitluck S."/>
            <person name="Peters L."/>
            <person name="Ovchinnikova G."/>
            <person name="Teshima H."/>
            <person name="Detter J.C."/>
            <person name="Han C."/>
            <person name="Tapia R."/>
            <person name="Land M."/>
            <person name="Hauser L."/>
            <person name="Kyrpides N."/>
            <person name="Ivanova N."/>
            <person name="Pagani I."/>
            <person name="Pester M."/>
            <person name="Spring S."/>
            <person name="Ollivier B."/>
            <person name="Rattei T."/>
            <person name="Klenk H.-P."/>
            <person name="Wagner M."/>
            <person name="Loy A."/>
            <person name="Woyke T."/>
        </authorList>
    </citation>
    <scope>NUCLEOTIDE SEQUENCE [LARGE SCALE GENOMIC DNA]</scope>
    <source>
        <strain evidence="3">ATCC 19365 / DSM 765 / NCIMB 8382 / VKM B-1628</strain>
    </source>
</reference>
<dbReference type="AlphaFoldDB" id="G7WFR4"/>
<dbReference type="HOGENOM" id="CLU_3079201_0_0_9"/>
<dbReference type="Proteomes" id="UP000006346">
    <property type="component" value="Chromosome"/>
</dbReference>
<dbReference type="EMBL" id="CP003108">
    <property type="protein sequence ID" value="AET68937.1"/>
    <property type="molecule type" value="Genomic_DNA"/>
</dbReference>
<evidence type="ECO:0000313" key="3">
    <source>
        <dbReference type="Proteomes" id="UP000006346"/>
    </source>
</evidence>
<dbReference type="STRING" id="768706.Desor_3442"/>
<name>G7WFR4_DESOD</name>
<protein>
    <submittedName>
        <fullName evidence="2">Uncharacterized protein</fullName>
    </submittedName>
</protein>
<feature type="compositionally biased region" description="Basic and acidic residues" evidence="1">
    <location>
        <begin position="28"/>
        <end position="46"/>
    </location>
</feature>
<keyword evidence="3" id="KW-1185">Reference proteome</keyword>
<organism evidence="2 3">
    <name type="scientific">Desulfosporosinus orientis (strain ATCC 19365 / DSM 765 / NCIMB 8382 / VKM B-1628 / Singapore I)</name>
    <name type="common">Desulfotomaculum orientis</name>
    <dbReference type="NCBI Taxonomy" id="768706"/>
    <lineage>
        <taxon>Bacteria</taxon>
        <taxon>Bacillati</taxon>
        <taxon>Bacillota</taxon>
        <taxon>Clostridia</taxon>
        <taxon>Eubacteriales</taxon>
        <taxon>Desulfitobacteriaceae</taxon>
        <taxon>Desulfosporosinus</taxon>
    </lineage>
</organism>
<evidence type="ECO:0000256" key="1">
    <source>
        <dbReference type="SAM" id="MobiDB-lite"/>
    </source>
</evidence>
<dbReference type="RefSeq" id="WP_014185745.1">
    <property type="nucleotide sequence ID" value="NC_016584.1"/>
</dbReference>
<gene>
    <name evidence="2" type="ordered locus">Desor_3442</name>
</gene>
<accession>G7WFR4</accession>
<proteinExistence type="predicted"/>
<evidence type="ECO:0000313" key="2">
    <source>
        <dbReference type="EMBL" id="AET68937.1"/>
    </source>
</evidence>
<reference evidence="2 3" key="2">
    <citation type="journal article" date="2012" name="J. Bacteriol.">
        <title>Complete genome sequences of Desulfosporosinus orientis DSM765T, Desulfosporosinus youngiae DSM17734T, Desulfosporosinus meridiei DSM13257T, and Desulfosporosinus acidiphilus DSM22704T.</title>
        <authorList>
            <person name="Pester M."/>
            <person name="Brambilla E."/>
            <person name="Alazard D."/>
            <person name="Rattei T."/>
            <person name="Weinmaier T."/>
            <person name="Han J."/>
            <person name="Lucas S."/>
            <person name="Lapidus A."/>
            <person name="Cheng J.F."/>
            <person name="Goodwin L."/>
            <person name="Pitluck S."/>
            <person name="Peters L."/>
            <person name="Ovchinnikova G."/>
            <person name="Teshima H."/>
            <person name="Detter J.C."/>
            <person name="Han C.S."/>
            <person name="Tapia R."/>
            <person name="Land M.L."/>
            <person name="Hauser L."/>
            <person name="Kyrpides N.C."/>
            <person name="Ivanova N.N."/>
            <person name="Pagani I."/>
            <person name="Huntmann M."/>
            <person name="Wei C.L."/>
            <person name="Davenport K.W."/>
            <person name="Daligault H."/>
            <person name="Chain P.S."/>
            <person name="Chen A."/>
            <person name="Mavromatis K."/>
            <person name="Markowitz V."/>
            <person name="Szeto E."/>
            <person name="Mikhailova N."/>
            <person name="Pati A."/>
            <person name="Wagner M."/>
            <person name="Woyke T."/>
            <person name="Ollivier B."/>
            <person name="Klenk H.P."/>
            <person name="Spring S."/>
            <person name="Loy A."/>
        </authorList>
    </citation>
    <scope>NUCLEOTIDE SEQUENCE [LARGE SCALE GENOMIC DNA]</scope>
    <source>
        <strain evidence="3">ATCC 19365 / DSM 765 / NCIMB 8382 / VKM B-1628</strain>
    </source>
</reference>
<sequence>MTNPKNRAPKRIDIHPSVSNPKSSQKPDPAKKVRNDVIFAKDKSPDDLEIYE</sequence>
<feature type="region of interest" description="Disordered" evidence="1">
    <location>
        <begin position="1"/>
        <end position="52"/>
    </location>
</feature>